<evidence type="ECO:0000313" key="1">
    <source>
        <dbReference type="EMBL" id="VDL67706.1"/>
    </source>
</evidence>
<reference evidence="3" key="1">
    <citation type="submission" date="2017-02" db="UniProtKB">
        <authorList>
            <consortium name="WormBaseParasite"/>
        </authorList>
    </citation>
    <scope>IDENTIFICATION</scope>
</reference>
<evidence type="ECO:0000313" key="2">
    <source>
        <dbReference type="Proteomes" id="UP000271162"/>
    </source>
</evidence>
<dbReference type="AlphaFoldDB" id="A0A0N4XNL4"/>
<sequence>MFIVPPKGVPDPLTLTRCGRTAVSVPREDVDARTVRNHI</sequence>
<protein>
    <submittedName>
        <fullName evidence="3">Transposase</fullName>
    </submittedName>
</protein>
<accession>A0A0N4XNL4</accession>
<dbReference type="WBParaSite" id="NBR_0000411601-mRNA-1">
    <property type="protein sequence ID" value="NBR_0000411601-mRNA-1"/>
    <property type="gene ID" value="NBR_0000411601"/>
</dbReference>
<gene>
    <name evidence="1" type="ORF">NBR_LOCUS4117</name>
</gene>
<name>A0A0N4XNL4_NIPBR</name>
<evidence type="ECO:0000313" key="3">
    <source>
        <dbReference type="WBParaSite" id="NBR_0000411601-mRNA-1"/>
    </source>
</evidence>
<proteinExistence type="predicted"/>
<dbReference type="EMBL" id="UYSL01007122">
    <property type="protein sequence ID" value="VDL67706.1"/>
    <property type="molecule type" value="Genomic_DNA"/>
</dbReference>
<organism evidence="3">
    <name type="scientific">Nippostrongylus brasiliensis</name>
    <name type="common">Rat hookworm</name>
    <dbReference type="NCBI Taxonomy" id="27835"/>
    <lineage>
        <taxon>Eukaryota</taxon>
        <taxon>Metazoa</taxon>
        <taxon>Ecdysozoa</taxon>
        <taxon>Nematoda</taxon>
        <taxon>Chromadorea</taxon>
        <taxon>Rhabditida</taxon>
        <taxon>Rhabditina</taxon>
        <taxon>Rhabditomorpha</taxon>
        <taxon>Strongyloidea</taxon>
        <taxon>Heligmosomidae</taxon>
        <taxon>Nippostrongylus</taxon>
    </lineage>
</organism>
<reference evidence="1 2" key="2">
    <citation type="submission" date="2018-11" db="EMBL/GenBank/DDBJ databases">
        <authorList>
            <consortium name="Pathogen Informatics"/>
        </authorList>
    </citation>
    <scope>NUCLEOTIDE SEQUENCE [LARGE SCALE GENOMIC DNA]</scope>
</reference>
<keyword evidence="2" id="KW-1185">Reference proteome</keyword>
<dbReference type="Proteomes" id="UP000271162">
    <property type="component" value="Unassembled WGS sequence"/>
</dbReference>